<organism evidence="14 15">
    <name type="scientific">Candidatus Alloenteromonas pullistercoris</name>
    <dbReference type="NCBI Taxonomy" id="2840785"/>
    <lineage>
        <taxon>Bacteria</taxon>
        <taxon>Bacillati</taxon>
        <taxon>Bacillota</taxon>
        <taxon>Bacillota incertae sedis</taxon>
        <taxon>Candidatus Alloenteromonas</taxon>
    </lineage>
</organism>
<comment type="catalytic activity">
    <reaction evidence="10">
        <text>ATP + H2O = ADP + phosphate + H(+)</text>
        <dbReference type="Rhea" id="RHEA:13065"/>
        <dbReference type="ChEBI" id="CHEBI:15377"/>
        <dbReference type="ChEBI" id="CHEBI:15378"/>
        <dbReference type="ChEBI" id="CHEBI:30616"/>
        <dbReference type="ChEBI" id="CHEBI:43474"/>
        <dbReference type="ChEBI" id="CHEBI:456216"/>
        <dbReference type="EC" id="5.6.2.4"/>
    </reaction>
</comment>
<protein>
    <recommendedName>
        <fullName evidence="9">DNA 3'-5' helicase</fullName>
        <ecNumber evidence="9">5.6.2.4</ecNumber>
    </recommendedName>
</protein>
<dbReference type="GO" id="GO:0000725">
    <property type="term" value="P:recombinational repair"/>
    <property type="evidence" value="ECO:0007669"/>
    <property type="project" value="TreeGrafter"/>
</dbReference>
<keyword evidence="3 11" id="KW-0378">Hydrolase</keyword>
<dbReference type="PANTHER" id="PTHR11070">
    <property type="entry name" value="UVRD / RECB / PCRA DNA HELICASE FAMILY MEMBER"/>
    <property type="match status" value="1"/>
</dbReference>
<sequence length="756" mass="85824">MRIDYSSLLNEAQLQAVTTKAQNVRVIAGAGSGKTRALTYRIAYLVDAMEIDPHRILAVTFTNKAAKEMQTRVANLLPEVAGMLQVRTFHSFCSYFLRLESRCFGFPPSFTILDEDESEKLVKDIAESKGYKRGDSIVKEAIHYIRAKKAAGVKPEEVKNCYRESDKIALDIYREYEERKFAMVCLDFDDLIVKTIEVLSGFPEIRERWSRRYEHILVDEFQDTNDSQEKVISLLSRPDTCVYVVGDPDQTIYTWRGADQNIILNFPLSHPGTEDVFLSRNYRSTKNILDVANKLIAHNKKRVPKDLFTLAPSGDPVTARKFFNAQEEAAWVAGKIEALSTNANPVAPDFTHIAVLYRSSYLTRPFETEFAARGIPYRIYGGLRFYQRKEVKDVLAYFNLLVNPKNDVAFERIANVPRRNIGETSLERLSSEAKPLGLSEYEYAASIDSHPETELPSRVVNSLIALTGRMEEVKKQLQAADETYSSILKTFLTDIGYFEYIAKDQDIDEDRAGNVNSLFEDIDRFISEHQDASFAEYLQNVTLLTSQDDINDGNYVSLMTVHVAKGLEFDDVFIIGLNDGTFPNGRSMGEREDGEEEERRLCYVAMTRAKRRLFLTCNTGYSYQSDGNLRPSQFFEESGIKFPKSPYSRDESFGPYRRRPSFEKVYRQKDYFGDGDSLSPFENKKEAQTIAPEMGEEPKTNGVTHWSVGDKCVHDAFGEGVVTKIKGPSIIEVDFSGARKTLLSTHPKLHKKAVSA</sequence>
<dbReference type="Gene3D" id="1.10.10.160">
    <property type="match status" value="1"/>
</dbReference>
<feature type="binding site" evidence="11">
    <location>
        <begin position="28"/>
        <end position="35"/>
    </location>
    <ligand>
        <name>ATP</name>
        <dbReference type="ChEBI" id="CHEBI:30616"/>
    </ligand>
</feature>
<evidence type="ECO:0000256" key="4">
    <source>
        <dbReference type="ARBA" id="ARBA00022806"/>
    </source>
</evidence>
<dbReference type="SUPFAM" id="SSF52540">
    <property type="entry name" value="P-loop containing nucleoside triphosphate hydrolases"/>
    <property type="match status" value="1"/>
</dbReference>
<reference evidence="14" key="1">
    <citation type="submission" date="2020-10" db="EMBL/GenBank/DDBJ databases">
        <authorList>
            <person name="Gilroy R."/>
        </authorList>
    </citation>
    <scope>NUCLEOTIDE SEQUENCE</scope>
    <source>
        <strain evidence="14">17113</strain>
    </source>
</reference>
<dbReference type="Proteomes" id="UP000823634">
    <property type="component" value="Unassembled WGS sequence"/>
</dbReference>
<dbReference type="GO" id="GO:0043138">
    <property type="term" value="F:3'-5' DNA helicase activity"/>
    <property type="evidence" value="ECO:0007669"/>
    <property type="project" value="UniProtKB-EC"/>
</dbReference>
<evidence type="ECO:0000313" key="15">
    <source>
        <dbReference type="Proteomes" id="UP000823634"/>
    </source>
</evidence>
<feature type="domain" description="UvrD-like helicase ATP-binding" evidence="12">
    <location>
        <begin position="7"/>
        <end position="285"/>
    </location>
</feature>
<accession>A0A9D9DFV5</accession>
<evidence type="ECO:0000256" key="1">
    <source>
        <dbReference type="ARBA" id="ARBA00009922"/>
    </source>
</evidence>
<dbReference type="InterPro" id="IPR014016">
    <property type="entry name" value="UvrD-like_ATP-bd"/>
</dbReference>
<comment type="similarity">
    <text evidence="1">Belongs to the helicase family. UvrD subfamily.</text>
</comment>
<evidence type="ECO:0000256" key="10">
    <source>
        <dbReference type="ARBA" id="ARBA00048988"/>
    </source>
</evidence>
<evidence type="ECO:0000256" key="2">
    <source>
        <dbReference type="ARBA" id="ARBA00022741"/>
    </source>
</evidence>
<dbReference type="PROSITE" id="PS51198">
    <property type="entry name" value="UVRD_HELICASE_ATP_BIND"/>
    <property type="match status" value="1"/>
</dbReference>
<dbReference type="InterPro" id="IPR000212">
    <property type="entry name" value="DNA_helicase_UvrD/REP"/>
</dbReference>
<dbReference type="Gene3D" id="3.40.50.300">
    <property type="entry name" value="P-loop containing nucleotide triphosphate hydrolases"/>
    <property type="match status" value="2"/>
</dbReference>
<dbReference type="AlphaFoldDB" id="A0A9D9DFV5"/>
<dbReference type="Gene3D" id="1.10.486.10">
    <property type="entry name" value="PCRA, domain 4"/>
    <property type="match status" value="1"/>
</dbReference>
<evidence type="ECO:0000259" key="13">
    <source>
        <dbReference type="PROSITE" id="PS51217"/>
    </source>
</evidence>
<dbReference type="GO" id="GO:0005524">
    <property type="term" value="F:ATP binding"/>
    <property type="evidence" value="ECO:0007669"/>
    <property type="project" value="UniProtKB-UniRule"/>
</dbReference>
<dbReference type="GO" id="GO:0016787">
    <property type="term" value="F:hydrolase activity"/>
    <property type="evidence" value="ECO:0007669"/>
    <property type="project" value="UniProtKB-UniRule"/>
</dbReference>
<dbReference type="Pfam" id="PF00580">
    <property type="entry name" value="UvrD-helicase"/>
    <property type="match status" value="1"/>
</dbReference>
<evidence type="ECO:0000256" key="5">
    <source>
        <dbReference type="ARBA" id="ARBA00022840"/>
    </source>
</evidence>
<evidence type="ECO:0000259" key="12">
    <source>
        <dbReference type="PROSITE" id="PS51198"/>
    </source>
</evidence>
<evidence type="ECO:0000256" key="6">
    <source>
        <dbReference type="ARBA" id="ARBA00023125"/>
    </source>
</evidence>
<keyword evidence="6" id="KW-0238">DNA-binding</keyword>
<evidence type="ECO:0000256" key="9">
    <source>
        <dbReference type="ARBA" id="ARBA00034808"/>
    </source>
</evidence>
<evidence type="ECO:0000256" key="7">
    <source>
        <dbReference type="ARBA" id="ARBA00023235"/>
    </source>
</evidence>
<keyword evidence="2 11" id="KW-0547">Nucleotide-binding</keyword>
<keyword evidence="5 11" id="KW-0067">ATP-binding</keyword>
<dbReference type="PANTHER" id="PTHR11070:SF2">
    <property type="entry name" value="ATP-DEPENDENT DNA HELICASE SRS2"/>
    <property type="match status" value="1"/>
</dbReference>
<reference evidence="14" key="2">
    <citation type="journal article" date="2021" name="PeerJ">
        <title>Extensive microbial diversity within the chicken gut microbiome revealed by metagenomics and culture.</title>
        <authorList>
            <person name="Gilroy R."/>
            <person name="Ravi A."/>
            <person name="Getino M."/>
            <person name="Pursley I."/>
            <person name="Horton D.L."/>
            <person name="Alikhan N.F."/>
            <person name="Baker D."/>
            <person name="Gharbi K."/>
            <person name="Hall N."/>
            <person name="Watson M."/>
            <person name="Adriaenssens E.M."/>
            <person name="Foster-Nyarko E."/>
            <person name="Jarju S."/>
            <person name="Secka A."/>
            <person name="Antonio M."/>
            <person name="Oren A."/>
            <person name="Chaudhuri R.R."/>
            <person name="La Ragione R."/>
            <person name="Hildebrand F."/>
            <person name="Pallen M.J."/>
        </authorList>
    </citation>
    <scope>NUCLEOTIDE SEQUENCE</scope>
    <source>
        <strain evidence="14">17113</strain>
    </source>
</reference>
<name>A0A9D9DFV5_9FIRM</name>
<dbReference type="CDD" id="cd18809">
    <property type="entry name" value="SF1_C_RecD"/>
    <property type="match status" value="1"/>
</dbReference>
<dbReference type="PROSITE" id="PS51217">
    <property type="entry name" value="UVRD_HELICASE_CTER"/>
    <property type="match status" value="1"/>
</dbReference>
<dbReference type="InterPro" id="IPR013986">
    <property type="entry name" value="DExx_box_DNA_helicase_dom_sf"/>
</dbReference>
<keyword evidence="7" id="KW-0413">Isomerase</keyword>
<dbReference type="CDD" id="cd17932">
    <property type="entry name" value="DEXQc_UvrD"/>
    <property type="match status" value="1"/>
</dbReference>
<feature type="domain" description="UvrD-like helicase C-terminal" evidence="13">
    <location>
        <begin position="286"/>
        <end position="566"/>
    </location>
</feature>
<evidence type="ECO:0000313" key="14">
    <source>
        <dbReference type="EMBL" id="MBO8426102.1"/>
    </source>
</evidence>
<evidence type="ECO:0000256" key="8">
    <source>
        <dbReference type="ARBA" id="ARBA00034617"/>
    </source>
</evidence>
<gene>
    <name evidence="14" type="ORF">IAC61_02130</name>
</gene>
<dbReference type="EMBL" id="JADINA010000016">
    <property type="protein sequence ID" value="MBO8426102.1"/>
    <property type="molecule type" value="Genomic_DNA"/>
</dbReference>
<dbReference type="InterPro" id="IPR014017">
    <property type="entry name" value="DNA_helicase_UvrD-like_C"/>
</dbReference>
<dbReference type="Pfam" id="PF13361">
    <property type="entry name" value="UvrD_C"/>
    <property type="match status" value="1"/>
</dbReference>
<dbReference type="InterPro" id="IPR027417">
    <property type="entry name" value="P-loop_NTPase"/>
</dbReference>
<keyword evidence="4 11" id="KW-0347">Helicase</keyword>
<dbReference type="EC" id="5.6.2.4" evidence="9"/>
<dbReference type="GO" id="GO:0003677">
    <property type="term" value="F:DNA binding"/>
    <property type="evidence" value="ECO:0007669"/>
    <property type="project" value="UniProtKB-KW"/>
</dbReference>
<evidence type="ECO:0000256" key="3">
    <source>
        <dbReference type="ARBA" id="ARBA00022801"/>
    </source>
</evidence>
<comment type="caution">
    <text evidence="14">The sequence shown here is derived from an EMBL/GenBank/DDBJ whole genome shotgun (WGS) entry which is preliminary data.</text>
</comment>
<evidence type="ECO:0000256" key="11">
    <source>
        <dbReference type="PROSITE-ProRule" id="PRU00560"/>
    </source>
</evidence>
<comment type="catalytic activity">
    <reaction evidence="8">
        <text>Couples ATP hydrolysis with the unwinding of duplex DNA by translocating in the 3'-5' direction.</text>
        <dbReference type="EC" id="5.6.2.4"/>
    </reaction>
</comment>
<proteinExistence type="inferred from homology"/>